<dbReference type="RefSeq" id="WP_063260175.1">
    <property type="nucleotide sequence ID" value="NZ_LJKE01000022.1"/>
</dbReference>
<dbReference type="Proteomes" id="UP000076482">
    <property type="component" value="Unassembled WGS sequence"/>
</dbReference>
<evidence type="ECO:0000313" key="2">
    <source>
        <dbReference type="Proteomes" id="UP000076482"/>
    </source>
</evidence>
<reference evidence="1 2" key="1">
    <citation type="submission" date="2015-09" db="EMBL/GenBank/DDBJ databases">
        <title>Bacillus cereus food isolates.</title>
        <authorList>
            <person name="Boekhorst J."/>
        </authorList>
    </citation>
    <scope>NUCLEOTIDE SEQUENCE [LARGE SCALE GENOMIC DNA]</scope>
    <source>
        <strain evidence="1 2">B4088</strain>
    </source>
</reference>
<accession>A0A161T964</accession>
<dbReference type="AlphaFoldDB" id="A0A161T964"/>
<dbReference type="EMBL" id="LJKE01000022">
    <property type="protein sequence ID" value="KZD70961.1"/>
    <property type="molecule type" value="Genomic_DNA"/>
</dbReference>
<gene>
    <name evidence="1" type="ORF">B4088_1017</name>
</gene>
<protein>
    <submittedName>
        <fullName evidence="1">Uncharacterized protein</fullName>
    </submittedName>
</protein>
<comment type="caution">
    <text evidence="1">The sequence shown here is derived from an EMBL/GenBank/DDBJ whole genome shotgun (WGS) entry which is preliminary data.</text>
</comment>
<sequence length="148" mass="17690">MKKEVTLYLRANEGKKIRDTVLRYMGCLLMEYKGNQKYIFFEEIKETSHSRVMLHLLENALQMLKEPCTVKVVALAPFFSLGFGYIETKEENRDLGLKITEIMREHRHTILFHYHNKLNETEEGLEIFKMFEKEFADQRKGIRMSTEY</sequence>
<proteinExistence type="predicted"/>
<evidence type="ECO:0000313" key="1">
    <source>
        <dbReference type="EMBL" id="KZD70961.1"/>
    </source>
</evidence>
<organism evidence="1 2">
    <name type="scientific">Bacillus cereus</name>
    <dbReference type="NCBI Taxonomy" id="1396"/>
    <lineage>
        <taxon>Bacteria</taxon>
        <taxon>Bacillati</taxon>
        <taxon>Bacillota</taxon>
        <taxon>Bacilli</taxon>
        <taxon>Bacillales</taxon>
        <taxon>Bacillaceae</taxon>
        <taxon>Bacillus</taxon>
        <taxon>Bacillus cereus group</taxon>
    </lineage>
</organism>
<dbReference type="PATRIC" id="fig|1396.535.peg.4858"/>
<name>A0A161T964_BACCE</name>